<dbReference type="Proteomes" id="UP000179807">
    <property type="component" value="Unassembled WGS sequence"/>
</dbReference>
<proteinExistence type="predicted"/>
<feature type="compositionally biased region" description="Low complexity" evidence="1">
    <location>
        <begin position="820"/>
        <end position="833"/>
    </location>
</feature>
<dbReference type="InterPro" id="IPR000008">
    <property type="entry name" value="C2_dom"/>
</dbReference>
<sequence length="978" mass="113465">MNKKIRDKEFNRKLLSRFEETGMIHYLCSRYISLVANEYINYDYSIDLENHRGKLRDPREEYSMAQKIAEDFVIRYLINNNLQMTQETWENESRFPKRRRYSDRRIAQKFRYDYSDDIFSDLIWHFPFCPESPKNTHLISVVIAKKETNSNKLCCQKSGNENKKNLKANKEENWNPKKIEKNHHKTDNKRIKNENDEVKAKNDEVKAKNYEMKNEKIKNKKMKVGNPTTKPDFRQKMRANRRINHLSNDLRLRKTNQSKDTANIQPMSLEFDSDKNSPSVISKSNSHLTASDSTTSNSSNFIAHDSNSSPTNPSSPIFIQSISCQPTAFNHSKVKQIELTFSHSSTYETSECDDYNTSRAYSIETTEEKLNSNSNEISHIEKIPTNKTRKNNISIDNDTKNDSKSIQKEKKKKEKYRTDKIVQTSFINVNDTNISEKKHQPIVKINHNLKNNHKKTPKKILQNNEKPIKQKVKHQHNSPENVIALKEREKSNEVIAILSPIDYSSNNEEEKHFKKSQENQKFDDEDEAEFCQLKEKYFSQIASPTKEDGKFTFIMVNQDKKSDMNQINLKDFQMDKDIILSVDNIGNNDLPYNNKSNDTVIGQIFFTPDETDNSTNDTINDSNTLNNSLNNSYSYNSYAFEDSYENINTSESRYSLENNNSHPSNKNTKSEITKINSFEGKNNQENENTIDIIEDDENDKEHSPIRKVTLVDLSDTYHSESSNDIEIKDTDEKENSYNNKINTNDVPKQTIVLNKNPSNNDDNKNDHNIDDEYDEYENDEEDEEENAESILFEEEESKLSKLHNSLDEDPKTDNKSKNLTNQSNISDSDTNNDNTEILTGCLSLSKDIESIGSINNDDLKIEMLSTSSDEDKILRMHTLSVSVLEGKFQSLNINLPIFCVLSIDGQRKTTPQVKSNNPQWNSELEFRITNNLSLMKISIEDDQETLEEIIIPVSLSTNMNFWLNFDSNDSIHLIINTK</sequence>
<dbReference type="SUPFAM" id="SSF49562">
    <property type="entry name" value="C2 domain (Calcium/lipid-binding domain, CaLB)"/>
    <property type="match status" value="1"/>
</dbReference>
<dbReference type="Gene3D" id="2.60.40.150">
    <property type="entry name" value="C2 domain"/>
    <property type="match status" value="1"/>
</dbReference>
<dbReference type="SMART" id="SM00239">
    <property type="entry name" value="C2"/>
    <property type="match status" value="1"/>
</dbReference>
<evidence type="ECO:0000259" key="2">
    <source>
        <dbReference type="PROSITE" id="PS50004"/>
    </source>
</evidence>
<feature type="compositionally biased region" description="Basic and acidic residues" evidence="1">
    <location>
        <begin position="188"/>
        <end position="201"/>
    </location>
</feature>
<evidence type="ECO:0000313" key="4">
    <source>
        <dbReference type="Proteomes" id="UP000179807"/>
    </source>
</evidence>
<feature type="domain" description="C2" evidence="2">
    <location>
        <begin position="860"/>
        <end position="975"/>
    </location>
</feature>
<evidence type="ECO:0000256" key="1">
    <source>
        <dbReference type="SAM" id="MobiDB-lite"/>
    </source>
</evidence>
<dbReference type="PROSITE" id="PS50004">
    <property type="entry name" value="C2"/>
    <property type="match status" value="1"/>
</dbReference>
<feature type="compositionally biased region" description="Polar residues" evidence="1">
    <location>
        <begin position="276"/>
        <end position="290"/>
    </location>
</feature>
<organism evidence="3 4">
    <name type="scientific">Tritrichomonas foetus</name>
    <dbReference type="NCBI Taxonomy" id="1144522"/>
    <lineage>
        <taxon>Eukaryota</taxon>
        <taxon>Metamonada</taxon>
        <taxon>Parabasalia</taxon>
        <taxon>Tritrichomonadida</taxon>
        <taxon>Tritrichomonadidae</taxon>
        <taxon>Tritrichomonas</taxon>
    </lineage>
</organism>
<feature type="region of interest" description="Disordered" evidence="1">
    <location>
        <begin position="717"/>
        <end position="788"/>
    </location>
</feature>
<dbReference type="AlphaFoldDB" id="A0A1J4K6N0"/>
<feature type="compositionally biased region" description="Acidic residues" evidence="1">
    <location>
        <begin position="771"/>
        <end position="788"/>
    </location>
</feature>
<evidence type="ECO:0000313" key="3">
    <source>
        <dbReference type="EMBL" id="OHT05109.1"/>
    </source>
</evidence>
<feature type="region of interest" description="Disordered" evidence="1">
    <location>
        <begin position="213"/>
        <end position="314"/>
    </location>
</feature>
<feature type="region of interest" description="Disordered" evidence="1">
    <location>
        <begin position="369"/>
        <end position="414"/>
    </location>
</feature>
<dbReference type="InterPro" id="IPR035892">
    <property type="entry name" value="C2_domain_sf"/>
</dbReference>
<gene>
    <name evidence="3" type="ORF">TRFO_27290</name>
</gene>
<protein>
    <recommendedName>
        <fullName evidence="2">C2 domain-containing protein</fullName>
    </recommendedName>
</protein>
<feature type="compositionally biased region" description="Basic and acidic residues" evidence="1">
    <location>
        <begin position="725"/>
        <end position="735"/>
    </location>
</feature>
<feature type="compositionally biased region" description="Basic and acidic residues" evidence="1">
    <location>
        <begin position="761"/>
        <end position="770"/>
    </location>
</feature>
<feature type="compositionally biased region" description="Basic and acidic residues" evidence="1">
    <location>
        <begin position="397"/>
        <end position="408"/>
    </location>
</feature>
<dbReference type="GeneID" id="94840158"/>
<dbReference type="Pfam" id="PF00168">
    <property type="entry name" value="C2"/>
    <property type="match status" value="1"/>
</dbReference>
<accession>A0A1J4K6N0</accession>
<feature type="compositionally biased region" description="Basic and acidic residues" evidence="1">
    <location>
        <begin position="804"/>
        <end position="816"/>
    </location>
</feature>
<feature type="compositionally biased region" description="Polar residues" evidence="1">
    <location>
        <begin position="736"/>
        <end position="753"/>
    </location>
</feature>
<comment type="caution">
    <text evidence="3">The sequence shown here is derived from an EMBL/GenBank/DDBJ whole genome shotgun (WGS) entry which is preliminary data.</text>
</comment>
<feature type="region of interest" description="Disordered" evidence="1">
    <location>
        <begin position="803"/>
        <end position="833"/>
    </location>
</feature>
<name>A0A1J4K6N0_9EUKA</name>
<dbReference type="VEuPathDB" id="TrichDB:TRFO_27290"/>
<feature type="compositionally biased region" description="Low complexity" evidence="1">
    <location>
        <begin position="291"/>
        <end position="314"/>
    </location>
</feature>
<feature type="region of interest" description="Disordered" evidence="1">
    <location>
        <begin position="179"/>
        <end position="201"/>
    </location>
</feature>
<keyword evidence="4" id="KW-1185">Reference proteome</keyword>
<dbReference type="RefSeq" id="XP_068358245.1">
    <property type="nucleotide sequence ID" value="XM_068505454.1"/>
</dbReference>
<dbReference type="EMBL" id="MLAK01000770">
    <property type="protein sequence ID" value="OHT05109.1"/>
    <property type="molecule type" value="Genomic_DNA"/>
</dbReference>
<reference evidence="3" key="1">
    <citation type="submission" date="2016-10" db="EMBL/GenBank/DDBJ databases">
        <authorList>
            <person name="Benchimol M."/>
            <person name="Almeida L.G."/>
            <person name="Vasconcelos A.T."/>
            <person name="Perreira-Neves A."/>
            <person name="Rosa I.A."/>
            <person name="Tasca T."/>
            <person name="Bogo M.R."/>
            <person name="de Souza W."/>
        </authorList>
    </citation>
    <scope>NUCLEOTIDE SEQUENCE [LARGE SCALE GENOMIC DNA]</scope>
    <source>
        <strain evidence="3">K</strain>
    </source>
</reference>